<dbReference type="Proteomes" id="UP000615446">
    <property type="component" value="Unassembled WGS sequence"/>
</dbReference>
<proteinExistence type="predicted"/>
<accession>A0A8H3R305</accession>
<dbReference type="EMBL" id="BLAL01000300">
    <property type="protein sequence ID" value="GET01482.1"/>
    <property type="molecule type" value="Genomic_DNA"/>
</dbReference>
<sequence>MCYVTRANLIKTYIHLDPMTSLIESFTNEFALNMGKPQRIYSIDNHSASSSLVPCKMRQKLYYLQSNIHACGIKENDFMNVLKEGVEQMFARVDELESVMHKLDGQMAEVEVDDGINCGTNVMDDELKMIYQTVVYLIKGMEENMERLERIVQKCS</sequence>
<gene>
    <name evidence="1" type="ORF">RCL2_002788900</name>
</gene>
<name>A0A8H3R305_9GLOM</name>
<evidence type="ECO:0000313" key="1">
    <source>
        <dbReference type="EMBL" id="GET01482.1"/>
    </source>
</evidence>
<dbReference type="OrthoDB" id="2353927at2759"/>
<reference evidence="1" key="1">
    <citation type="submission" date="2019-10" db="EMBL/GenBank/DDBJ databases">
        <title>Conservation and host-specific expression of non-tandemly repeated heterogenous ribosome RNA gene in arbuscular mycorrhizal fungi.</title>
        <authorList>
            <person name="Maeda T."/>
            <person name="Kobayashi Y."/>
            <person name="Nakagawa T."/>
            <person name="Ezawa T."/>
            <person name="Yamaguchi K."/>
            <person name="Bino T."/>
            <person name="Nishimoto Y."/>
            <person name="Shigenobu S."/>
            <person name="Kawaguchi M."/>
        </authorList>
    </citation>
    <scope>NUCLEOTIDE SEQUENCE</scope>
    <source>
        <strain evidence="1">HR1</strain>
    </source>
</reference>
<protein>
    <submittedName>
        <fullName evidence="1">Uncharacterized protein</fullName>
    </submittedName>
</protein>
<comment type="caution">
    <text evidence="1">The sequence shown here is derived from an EMBL/GenBank/DDBJ whole genome shotgun (WGS) entry which is preliminary data.</text>
</comment>
<organism evidence="1 2">
    <name type="scientific">Rhizophagus clarus</name>
    <dbReference type="NCBI Taxonomy" id="94130"/>
    <lineage>
        <taxon>Eukaryota</taxon>
        <taxon>Fungi</taxon>
        <taxon>Fungi incertae sedis</taxon>
        <taxon>Mucoromycota</taxon>
        <taxon>Glomeromycotina</taxon>
        <taxon>Glomeromycetes</taxon>
        <taxon>Glomerales</taxon>
        <taxon>Glomeraceae</taxon>
        <taxon>Rhizophagus</taxon>
    </lineage>
</organism>
<dbReference type="AlphaFoldDB" id="A0A8H3R305"/>
<evidence type="ECO:0000313" key="2">
    <source>
        <dbReference type="Proteomes" id="UP000615446"/>
    </source>
</evidence>